<proteinExistence type="predicted"/>
<accession>A0ABR8ABT7</accession>
<gene>
    <name evidence="1" type="ORF">H6G24_18490</name>
</gene>
<evidence type="ECO:0000313" key="2">
    <source>
        <dbReference type="Proteomes" id="UP000658514"/>
    </source>
</evidence>
<name>A0ABR8ABT7_9CYAN</name>
<organism evidence="1 2">
    <name type="scientific">Calothrix parietina FACHB-288</name>
    <dbReference type="NCBI Taxonomy" id="2692896"/>
    <lineage>
        <taxon>Bacteria</taxon>
        <taxon>Bacillati</taxon>
        <taxon>Cyanobacteriota</taxon>
        <taxon>Cyanophyceae</taxon>
        <taxon>Nostocales</taxon>
        <taxon>Calotrichaceae</taxon>
        <taxon>Calothrix</taxon>
    </lineage>
</organism>
<comment type="caution">
    <text evidence="1">The sequence shown here is derived from an EMBL/GenBank/DDBJ whole genome shotgun (WGS) entry which is preliminary data.</text>
</comment>
<protein>
    <recommendedName>
        <fullName evidence="3">Abortive infection protein-like C-terminal domain-containing protein</fullName>
    </recommendedName>
</protein>
<evidence type="ECO:0008006" key="3">
    <source>
        <dbReference type="Google" id="ProtNLM"/>
    </source>
</evidence>
<reference evidence="1 2" key="1">
    <citation type="journal article" date="2020" name="ISME J.">
        <title>Comparative genomics reveals insights into cyanobacterial evolution and habitat adaptation.</title>
        <authorList>
            <person name="Chen M.Y."/>
            <person name="Teng W.K."/>
            <person name="Zhao L."/>
            <person name="Hu C.X."/>
            <person name="Zhou Y.K."/>
            <person name="Han B.P."/>
            <person name="Song L.R."/>
            <person name="Shu W.S."/>
        </authorList>
    </citation>
    <scope>NUCLEOTIDE SEQUENCE [LARGE SCALE GENOMIC DNA]</scope>
    <source>
        <strain evidence="1 2">FACHB-288</strain>
    </source>
</reference>
<sequence length="257" mass="29646">MSVLRSQIEAALSTKLPKDIVIALIEEYQHIKQQFFLRKFQPAELNAARFSECILRLIEFLDTGNYTPFGKQLDTQKIINRVTSNTSLPEGIRFFIPQLTRVLLDIRNKRNVAHVGGEVNPNYSDSLFVSQSADWILVELIRNYHINSIDEARKIVESINETKMPVIVEVGSFIRVQNTKLKTDQKTLLILYYKQPDKVSDTDLIKWIKYANVSRYRKEILKSLDDEALIHHENGFCVLLPKGIAYVEKNISPELIV</sequence>
<dbReference type="RefSeq" id="WP_190544542.1">
    <property type="nucleotide sequence ID" value="NZ_CAWPNO010000060.1"/>
</dbReference>
<dbReference type="EMBL" id="JACJQH010000028">
    <property type="protein sequence ID" value="MBD2197465.1"/>
    <property type="molecule type" value="Genomic_DNA"/>
</dbReference>
<dbReference type="Proteomes" id="UP000658514">
    <property type="component" value="Unassembled WGS sequence"/>
</dbReference>
<keyword evidence="2" id="KW-1185">Reference proteome</keyword>
<evidence type="ECO:0000313" key="1">
    <source>
        <dbReference type="EMBL" id="MBD2197465.1"/>
    </source>
</evidence>